<proteinExistence type="predicted"/>
<evidence type="ECO:0000256" key="1">
    <source>
        <dbReference type="SAM" id="Coils"/>
    </source>
</evidence>
<dbReference type="Proteomes" id="UP000568664">
    <property type="component" value="Unassembled WGS sequence"/>
</dbReference>
<protein>
    <recommendedName>
        <fullName evidence="5">Tetratricopeptide repeat protein</fullName>
    </recommendedName>
</protein>
<gene>
    <name evidence="3" type="ORF">HII17_03315</name>
</gene>
<reference evidence="3 4" key="1">
    <citation type="submission" date="2020-04" db="EMBL/GenBank/DDBJ databases">
        <title>Thalassotalea sp. M1531, isolated from the surface of marine red alga.</title>
        <authorList>
            <person name="Pang L."/>
            <person name="Lu D.-C."/>
        </authorList>
    </citation>
    <scope>NUCLEOTIDE SEQUENCE [LARGE SCALE GENOMIC DNA]</scope>
    <source>
        <strain evidence="3 4">M1531</strain>
    </source>
</reference>
<accession>A0A7Y0LAL4</accession>
<sequence length="719" mass="82726">MSLRLHNLLKITGIALLAILAFSGRAIGTENTHDDTELADKFYRQALFYYFSGDYGKALRQISLNRQRFSAELNVNTPKSQLFEAGLLVSVGMHKQATQSLLALEQAQRTQRKSLAKQSDAKSKKDKRSATSPQELMLIARLQLAEQQVQQGNRLGAQQTLAKVTSLSNGATLANAYYEQYYTLSQIAYWPEQPELSTTVLAEQNLVTDNAEQMPLSTAYITLNQALLAIENSDFERGEAMLVAIKNQEWQATTQNFWQLLFNPFSSQYFDEDEPTSDSETQQQAVNDYAQLLLAQLYVKQQRFESAYYELKEFPQYSPYTESALFTFAYAAQKHGQYSIALTLLALMQKQYPYSNLAWQSAVLFAGQVAEQKSLAQGLASYEQAEQFYLQRLTDLNDFQQRFLATDNLLDFVMPKLTSDTAVKENQPSSTLELFKKQNVFSSDEWLQKALLDPSLKTDFQYLKELDLLSVHLRQQQQKSHWLADTIKLNKQRKSEIVVAQQQQSHQELIAELKRQHLRLSQVVELAEQDYDVQRFSSQTEADWLKRIKKSKQLISSIDGQRNIEDYQERLSRVEGVLTWRLSQKMPIRLWQHKKQLAEIAQQLSRLTQQQQRFETLASAENLLVSIEQRHLQSNDKITELLTKLSDLRAVTSNTLRQKVYQYAMGQRQLLQQHLLTARHEMAAVLEQMSTVDKRIESQLMPMIPRTVPISPPQDKGRL</sequence>
<evidence type="ECO:0000256" key="2">
    <source>
        <dbReference type="SAM" id="MobiDB-lite"/>
    </source>
</evidence>
<feature type="coiled-coil region" evidence="1">
    <location>
        <begin position="590"/>
        <end position="617"/>
    </location>
</feature>
<dbReference type="EMBL" id="JABBXH010000001">
    <property type="protein sequence ID" value="NMP30582.1"/>
    <property type="molecule type" value="Genomic_DNA"/>
</dbReference>
<organism evidence="3 4">
    <name type="scientific">Thalassotalea algicola</name>
    <dbReference type="NCBI Taxonomy" id="2716224"/>
    <lineage>
        <taxon>Bacteria</taxon>
        <taxon>Pseudomonadati</taxon>
        <taxon>Pseudomonadota</taxon>
        <taxon>Gammaproteobacteria</taxon>
        <taxon>Alteromonadales</taxon>
        <taxon>Colwelliaceae</taxon>
        <taxon>Thalassotalea</taxon>
    </lineage>
</organism>
<evidence type="ECO:0000313" key="3">
    <source>
        <dbReference type="EMBL" id="NMP30582.1"/>
    </source>
</evidence>
<evidence type="ECO:0008006" key="5">
    <source>
        <dbReference type="Google" id="ProtNLM"/>
    </source>
</evidence>
<keyword evidence="4" id="KW-1185">Reference proteome</keyword>
<name>A0A7Y0LAL4_9GAMM</name>
<dbReference type="SUPFAM" id="SSF48452">
    <property type="entry name" value="TPR-like"/>
    <property type="match status" value="1"/>
</dbReference>
<feature type="region of interest" description="Disordered" evidence="2">
    <location>
        <begin position="113"/>
        <end position="132"/>
    </location>
</feature>
<dbReference type="RefSeq" id="WP_169073876.1">
    <property type="nucleotide sequence ID" value="NZ_JABBXH010000001.1"/>
</dbReference>
<dbReference type="AlphaFoldDB" id="A0A7Y0LAL4"/>
<dbReference type="InterPro" id="IPR011990">
    <property type="entry name" value="TPR-like_helical_dom_sf"/>
</dbReference>
<keyword evidence="1" id="KW-0175">Coiled coil</keyword>
<evidence type="ECO:0000313" key="4">
    <source>
        <dbReference type="Proteomes" id="UP000568664"/>
    </source>
</evidence>
<comment type="caution">
    <text evidence="3">The sequence shown here is derived from an EMBL/GenBank/DDBJ whole genome shotgun (WGS) entry which is preliminary data.</text>
</comment>